<evidence type="ECO:0000259" key="22">
    <source>
        <dbReference type="Pfam" id="PF18267"/>
    </source>
</evidence>
<evidence type="ECO:0000256" key="4">
    <source>
        <dbReference type="ARBA" id="ARBA00005096"/>
    </source>
</evidence>
<keyword evidence="14" id="KW-0411">Iron-sulfur</keyword>
<evidence type="ECO:0000256" key="8">
    <source>
        <dbReference type="ARBA" id="ARBA00022630"/>
    </source>
</evidence>
<evidence type="ECO:0000256" key="13">
    <source>
        <dbReference type="ARBA" id="ARBA00023004"/>
    </source>
</evidence>
<dbReference type="Gene3D" id="3.50.50.60">
    <property type="entry name" value="FAD/NAD(P)-binding domain"/>
    <property type="match status" value="2"/>
</dbReference>
<evidence type="ECO:0000256" key="12">
    <source>
        <dbReference type="ARBA" id="ARBA00023002"/>
    </source>
</evidence>
<dbReference type="PANTHER" id="PTHR43809:SF1">
    <property type="entry name" value="NITRITE REDUCTASE (NADH) LARGE SUBUNIT"/>
    <property type="match status" value="1"/>
</dbReference>
<evidence type="ECO:0000256" key="10">
    <source>
        <dbReference type="ARBA" id="ARBA00022723"/>
    </source>
</evidence>
<dbReference type="SUPFAM" id="SSF55124">
    <property type="entry name" value="Nitrite/Sulfite reductase N-terminal domain-like"/>
    <property type="match status" value="1"/>
</dbReference>
<comment type="cofactor">
    <cofactor evidence="2">
        <name>[4Fe-4S] cluster</name>
        <dbReference type="ChEBI" id="CHEBI:49883"/>
    </cofactor>
</comment>
<dbReference type="InterPro" id="IPR012744">
    <property type="entry name" value="Nitri_red_NirB"/>
</dbReference>
<name>A0ABT5NZX3_9PSED</name>
<evidence type="ECO:0000256" key="3">
    <source>
        <dbReference type="ARBA" id="ARBA00001974"/>
    </source>
</evidence>
<evidence type="ECO:0000256" key="2">
    <source>
        <dbReference type="ARBA" id="ARBA00001966"/>
    </source>
</evidence>
<dbReference type="PRINTS" id="PR00368">
    <property type="entry name" value="FADPNR"/>
</dbReference>
<protein>
    <submittedName>
        <fullName evidence="23">Nitrite reductase large subunit NirB</fullName>
    </submittedName>
</protein>
<comment type="similarity">
    <text evidence="5">Belongs to the nitrite and sulfite reductase 4Fe-4S domain family.</text>
</comment>
<dbReference type="InterPro" id="IPR036188">
    <property type="entry name" value="FAD/NAD-bd_sf"/>
</dbReference>
<evidence type="ECO:0000256" key="5">
    <source>
        <dbReference type="ARBA" id="ARBA00010429"/>
    </source>
</evidence>
<evidence type="ECO:0000256" key="6">
    <source>
        <dbReference type="ARBA" id="ARBA00022485"/>
    </source>
</evidence>
<proteinExistence type="inferred from homology"/>
<dbReference type="Pfam" id="PF04324">
    <property type="entry name" value="Fer2_BFD"/>
    <property type="match status" value="1"/>
</dbReference>
<evidence type="ECO:0000256" key="11">
    <source>
        <dbReference type="ARBA" id="ARBA00022827"/>
    </source>
</evidence>
<keyword evidence="6" id="KW-0004">4Fe-4S</keyword>
<keyword evidence="13" id="KW-0408">Iron</keyword>
<evidence type="ECO:0000256" key="16">
    <source>
        <dbReference type="ARBA" id="ARBA00034078"/>
    </source>
</evidence>
<feature type="domain" description="Nitrite/sulphite reductase 4Fe-4S" evidence="18">
    <location>
        <begin position="636"/>
        <end position="757"/>
    </location>
</feature>
<dbReference type="InterPro" id="IPR041575">
    <property type="entry name" value="Rubredoxin_C"/>
</dbReference>
<feature type="domain" description="FAD/NAD(P)-binding" evidence="21">
    <location>
        <begin position="11"/>
        <end position="293"/>
    </location>
</feature>
<feature type="domain" description="NADH-rubredoxin oxidoreductase C-terminal" evidence="22">
    <location>
        <begin position="325"/>
        <end position="394"/>
    </location>
</feature>
<dbReference type="SUPFAM" id="SSF56014">
    <property type="entry name" value="Nitrite and sulphite reductase 4Fe-4S domain-like"/>
    <property type="match status" value="1"/>
</dbReference>
<dbReference type="Pfam" id="PF03460">
    <property type="entry name" value="NIR_SIR_ferr"/>
    <property type="match status" value="1"/>
</dbReference>
<keyword evidence="11 17" id="KW-0274">FAD</keyword>
<evidence type="ECO:0000256" key="15">
    <source>
        <dbReference type="ARBA" id="ARBA00023063"/>
    </source>
</evidence>
<dbReference type="InterPro" id="IPR036136">
    <property type="entry name" value="Nit/Sulf_reduc_fer-like_dom_sf"/>
</dbReference>
<keyword evidence="10" id="KW-0479">Metal-binding</keyword>
<dbReference type="Pfam" id="PF18267">
    <property type="entry name" value="Rubredoxin_C"/>
    <property type="match status" value="1"/>
</dbReference>
<keyword evidence="15 17" id="KW-0534">Nitrate assimilation</keyword>
<keyword evidence="12" id="KW-0560">Oxidoreductase</keyword>
<dbReference type="NCBIfam" id="NF011565">
    <property type="entry name" value="PRK14989.1"/>
    <property type="match status" value="1"/>
</dbReference>
<dbReference type="InterPro" id="IPR017121">
    <property type="entry name" value="Nitrite_Rdtase_lsu"/>
</dbReference>
<dbReference type="SUPFAM" id="SSF51905">
    <property type="entry name" value="FAD/NAD(P)-binding domain"/>
    <property type="match status" value="2"/>
</dbReference>
<dbReference type="InterPro" id="IPR052034">
    <property type="entry name" value="NasD-like"/>
</dbReference>
<sequence>MNSKLASDLQNLVVIGNGMVGHHVVEQLVERGALARYQIHVFSEEPRRAYDRVHLSEYFSGRDAESLALGAATLYQTPGVTLHLGVPVLEIDRARREVITAAGCFPYAQVVLATGSYPFVPPIEGAEGDSRLVYRTLADLDTIQAAAKNARRGVVVGGGLLGLEAANALKSLGLEAHVVEFAPRLMPVQLDEPGGQALKARIESLGVGVHLARGTQSITPGSEYRYRMNFAGDEFLETDLIVFSAGIRPQDALARQCALGLGARGGIAIDSQCRSSDPHIYAVGECAAWNDSVFGLVAPGYQMARSVAAQLCGEPADAFVGADMSTKLKLLGVDVGSIGDAHGATAGARSYRFIDEASGSYRRLVVSADGKHALGAVLVGDNSYFDTLLQYVQNAITLPADPSSLILPLGQAAPALGVDALPASATVCSCHNVSKGAICCAIDAGCTDLAGLKSQTRAATGCGGCAGLLKQVFEHALTARGISVDKSLCEHFAYTRQELYSIVRVEGIETFEQLLARHGKGHLGCAVCKPTVGSILASCWNRQIQEPWLVPLQDTNDTFMANMQKNGTYSVVPRIPGGEVTPDGLIAIGAVAKKYDLYTKITGGQRIDLFGAQLHELPDIWAELIAAGFETGHAYGKSTRTVKSCVGSTWCRYGVQDSVKMALLIEDRYKGLRSPHKLKFAVSGCTRECAEAQSKDVGVIATEKGWNLYISGNGGMRPRHAELFATDLDDATLIRYIDRFLMLYIRTADKLQRTSVWRESLEGGLDYLKAVIIEDSLGLAGELEAQMQLVVERYECEWANALKDPEKLKRFRTFVNDQAGDPDIHFVKERGQRRPVRAEELTLITTQELV</sequence>
<feature type="domain" description="Nitrite/Sulfite reductase ferredoxin-like" evidence="19">
    <location>
        <begin position="564"/>
        <end position="626"/>
    </location>
</feature>
<evidence type="ECO:0000313" key="23">
    <source>
        <dbReference type="EMBL" id="MDD0993743.1"/>
    </source>
</evidence>
<dbReference type="Gene3D" id="3.30.390.30">
    <property type="match status" value="1"/>
</dbReference>
<dbReference type="PRINTS" id="PR00397">
    <property type="entry name" value="SIROHAEM"/>
</dbReference>
<dbReference type="Pfam" id="PF01077">
    <property type="entry name" value="NIR_SIR"/>
    <property type="match status" value="1"/>
</dbReference>
<dbReference type="InterPro" id="IPR005117">
    <property type="entry name" value="NiRdtase/SiRdtase_haem-b_fer"/>
</dbReference>
<dbReference type="InterPro" id="IPR006067">
    <property type="entry name" value="NO2/SO3_Rdtase_4Fe4S_dom"/>
</dbReference>
<gene>
    <name evidence="23" type="primary">nirB</name>
    <name evidence="23" type="ORF">M5G11_24755</name>
</gene>
<evidence type="ECO:0000259" key="19">
    <source>
        <dbReference type="Pfam" id="PF03460"/>
    </source>
</evidence>
<dbReference type="PROSITE" id="PS00365">
    <property type="entry name" value="NIR_SIR"/>
    <property type="match status" value="1"/>
</dbReference>
<dbReference type="Pfam" id="PF07992">
    <property type="entry name" value="Pyr_redox_2"/>
    <property type="match status" value="1"/>
</dbReference>
<keyword evidence="8 17" id="KW-0285">Flavoprotein</keyword>
<keyword evidence="9" id="KW-0001">2Fe-2S</keyword>
<dbReference type="NCBIfam" id="TIGR02374">
    <property type="entry name" value="nitri_red_nirB"/>
    <property type="match status" value="1"/>
</dbReference>
<reference evidence="23 24" key="1">
    <citation type="submission" date="2022-05" db="EMBL/GenBank/DDBJ databases">
        <title>Novel Pseudomonas spp. Isolated from a Rainbow Trout Aquaculture Facility.</title>
        <authorList>
            <person name="Testerman T."/>
            <person name="Graf J."/>
        </authorList>
    </citation>
    <scope>NUCLEOTIDE SEQUENCE [LARGE SCALE GENOMIC DNA]</scope>
    <source>
        <strain evidence="23 24">ID681</strain>
    </source>
</reference>
<evidence type="ECO:0000256" key="9">
    <source>
        <dbReference type="ARBA" id="ARBA00022714"/>
    </source>
</evidence>
<dbReference type="PIRSF" id="PIRSF037149">
    <property type="entry name" value="NirB"/>
    <property type="match status" value="1"/>
</dbReference>
<dbReference type="InterPro" id="IPR016156">
    <property type="entry name" value="FAD/NAD-linked_Rdtase_dimer_sf"/>
</dbReference>
<comment type="cofactor">
    <cofactor evidence="16">
        <name>[2Fe-2S] cluster</name>
        <dbReference type="ChEBI" id="CHEBI:190135"/>
    </cofactor>
</comment>
<dbReference type="EMBL" id="JAMDGY010000104">
    <property type="protein sequence ID" value="MDD0993743.1"/>
    <property type="molecule type" value="Genomic_DNA"/>
</dbReference>
<dbReference type="Proteomes" id="UP001148203">
    <property type="component" value="Unassembled WGS sequence"/>
</dbReference>
<dbReference type="Gene3D" id="3.30.413.10">
    <property type="entry name" value="Sulfite Reductase Hemoprotein, domain 1"/>
    <property type="match status" value="1"/>
</dbReference>
<dbReference type="InterPro" id="IPR006066">
    <property type="entry name" value="NO2/SO3_Rdtase_FeS/sirohaem_BS"/>
</dbReference>
<evidence type="ECO:0000256" key="14">
    <source>
        <dbReference type="ARBA" id="ARBA00023014"/>
    </source>
</evidence>
<evidence type="ECO:0000259" key="20">
    <source>
        <dbReference type="Pfam" id="PF04324"/>
    </source>
</evidence>
<feature type="domain" description="BFD-like [2Fe-2S]-binding" evidence="20">
    <location>
        <begin position="427"/>
        <end position="474"/>
    </location>
</feature>
<dbReference type="RefSeq" id="WP_273912799.1">
    <property type="nucleotide sequence ID" value="NZ_JAMDGX010000071.1"/>
</dbReference>
<comment type="pathway">
    <text evidence="4">Nitrogen metabolism; nitrate reduction (assimilation).</text>
</comment>
<dbReference type="PRINTS" id="PR00411">
    <property type="entry name" value="PNDRDTASEI"/>
</dbReference>
<accession>A0ABT5NZX3</accession>
<dbReference type="InterPro" id="IPR045854">
    <property type="entry name" value="NO2/SO3_Rdtase_4Fe4S_sf"/>
</dbReference>
<keyword evidence="24" id="KW-1185">Reference proteome</keyword>
<evidence type="ECO:0000256" key="17">
    <source>
        <dbReference type="PIRNR" id="PIRNR037149"/>
    </source>
</evidence>
<comment type="cofactor">
    <cofactor evidence="1">
        <name>siroheme</name>
        <dbReference type="ChEBI" id="CHEBI:60052"/>
    </cofactor>
</comment>
<comment type="caution">
    <text evidence="23">The sequence shown here is derived from an EMBL/GenBank/DDBJ whole genome shotgun (WGS) entry which is preliminary data.</text>
</comment>
<evidence type="ECO:0000256" key="1">
    <source>
        <dbReference type="ARBA" id="ARBA00001929"/>
    </source>
</evidence>
<dbReference type="InterPro" id="IPR007419">
    <property type="entry name" value="BFD-like_2Fe2S-bd_dom"/>
</dbReference>
<evidence type="ECO:0000259" key="21">
    <source>
        <dbReference type="Pfam" id="PF07992"/>
    </source>
</evidence>
<dbReference type="InterPro" id="IPR041854">
    <property type="entry name" value="BFD-like_2Fe2S-bd_dom_sf"/>
</dbReference>
<comment type="cofactor">
    <cofactor evidence="3 17">
        <name>FAD</name>
        <dbReference type="ChEBI" id="CHEBI:57692"/>
    </cofactor>
</comment>
<dbReference type="PANTHER" id="PTHR43809">
    <property type="entry name" value="NITRITE REDUCTASE (NADH) LARGE SUBUNIT"/>
    <property type="match status" value="1"/>
</dbReference>
<keyword evidence="7" id="KW-0349">Heme</keyword>
<evidence type="ECO:0000256" key="7">
    <source>
        <dbReference type="ARBA" id="ARBA00022617"/>
    </source>
</evidence>
<dbReference type="InterPro" id="IPR023753">
    <property type="entry name" value="FAD/NAD-binding_dom"/>
</dbReference>
<evidence type="ECO:0000259" key="18">
    <source>
        <dbReference type="Pfam" id="PF01077"/>
    </source>
</evidence>
<dbReference type="CDD" id="cd19944">
    <property type="entry name" value="NirB_Fer2_BFD-like_2"/>
    <property type="match status" value="1"/>
</dbReference>
<dbReference type="Gene3D" id="1.10.10.1100">
    <property type="entry name" value="BFD-like [2Fe-2S]-binding domain"/>
    <property type="match status" value="1"/>
</dbReference>
<evidence type="ECO:0000313" key="24">
    <source>
        <dbReference type="Proteomes" id="UP001148203"/>
    </source>
</evidence>
<organism evidence="23 24">
    <name type="scientific">Pseudomonas fontis</name>
    <dbReference type="NCBI Taxonomy" id="2942633"/>
    <lineage>
        <taxon>Bacteria</taxon>
        <taxon>Pseudomonadati</taxon>
        <taxon>Pseudomonadota</taxon>
        <taxon>Gammaproteobacteria</taxon>
        <taxon>Pseudomonadales</taxon>
        <taxon>Pseudomonadaceae</taxon>
        <taxon>Pseudomonas</taxon>
    </lineage>
</organism>